<dbReference type="PANTHER" id="PTHR37813">
    <property type="entry name" value="FELS-2 PROPHAGE PROTEIN"/>
    <property type="match status" value="1"/>
</dbReference>
<evidence type="ECO:0000313" key="4">
    <source>
        <dbReference type="EMBL" id="AGK95411.1"/>
    </source>
</evidence>
<dbReference type="Pfam" id="PF10145">
    <property type="entry name" value="PhageMin_Tail"/>
    <property type="match status" value="1"/>
</dbReference>
<gene>
    <name evidence="4" type="ORF">Clopa_0349</name>
</gene>
<feature type="coiled-coil region" evidence="2">
    <location>
        <begin position="850"/>
        <end position="881"/>
    </location>
</feature>
<reference evidence="4 5" key="1">
    <citation type="submission" date="2012-01" db="EMBL/GenBank/DDBJ databases">
        <title>Complete sequence of chromosome of Clostridium pasteurianum BC1.</title>
        <authorList>
            <consortium name="US DOE Joint Genome Institute"/>
            <person name="Lucas S."/>
            <person name="Han J."/>
            <person name="Lapidus A."/>
            <person name="Cheng J.-F."/>
            <person name="Goodwin L."/>
            <person name="Pitluck S."/>
            <person name="Peters L."/>
            <person name="Mikhailova N."/>
            <person name="Teshima H."/>
            <person name="Detter J.C."/>
            <person name="Han C."/>
            <person name="Tapia R."/>
            <person name="Land M."/>
            <person name="Hauser L."/>
            <person name="Kyrpides N."/>
            <person name="Ivanova N."/>
            <person name="Pagani I."/>
            <person name="Dunn J."/>
            <person name="Taghavi S."/>
            <person name="Francis A."/>
            <person name="van der Lelie D."/>
            <person name="Woyke T."/>
        </authorList>
    </citation>
    <scope>NUCLEOTIDE SEQUENCE [LARGE SCALE GENOMIC DNA]</scope>
    <source>
        <strain evidence="4 5">BC1</strain>
    </source>
</reference>
<dbReference type="RefSeq" id="WP_015613738.1">
    <property type="nucleotide sequence ID" value="NC_021182.1"/>
</dbReference>
<dbReference type="AlphaFoldDB" id="R4K0W7"/>
<dbReference type="Proteomes" id="UP000013523">
    <property type="component" value="Chromosome"/>
</dbReference>
<accession>R4K0W7</accession>
<keyword evidence="2" id="KW-0175">Coiled coil</keyword>
<dbReference type="OrthoDB" id="1677957at2"/>
<dbReference type="EMBL" id="CP003261">
    <property type="protein sequence ID" value="AGK95411.1"/>
    <property type="molecule type" value="Genomic_DNA"/>
</dbReference>
<dbReference type="eggNOG" id="COG1340">
    <property type="taxonomic scope" value="Bacteria"/>
</dbReference>
<dbReference type="eggNOG" id="COG5280">
    <property type="taxonomic scope" value="Bacteria"/>
</dbReference>
<feature type="domain" description="Phage tail tape measure protein" evidence="3">
    <location>
        <begin position="211"/>
        <end position="405"/>
    </location>
</feature>
<dbReference type="PATRIC" id="fig|86416.3.peg.326"/>
<proteinExistence type="predicted"/>
<evidence type="ECO:0000256" key="2">
    <source>
        <dbReference type="SAM" id="Coils"/>
    </source>
</evidence>
<evidence type="ECO:0000259" key="3">
    <source>
        <dbReference type="Pfam" id="PF10145"/>
    </source>
</evidence>
<evidence type="ECO:0000313" key="5">
    <source>
        <dbReference type="Proteomes" id="UP000013523"/>
    </source>
</evidence>
<dbReference type="STRING" id="86416.Clopa_0349"/>
<evidence type="ECO:0000256" key="1">
    <source>
        <dbReference type="ARBA" id="ARBA00022612"/>
    </source>
</evidence>
<feature type="coiled-coil region" evidence="2">
    <location>
        <begin position="23"/>
        <end position="116"/>
    </location>
</feature>
<dbReference type="InterPro" id="IPR010090">
    <property type="entry name" value="Phage_tape_meas"/>
</dbReference>
<dbReference type="HOGENOM" id="CLU_319504_0_0_9"/>
<keyword evidence="5" id="KW-1185">Reference proteome</keyword>
<dbReference type="KEGG" id="cpas:Clopa_0349"/>
<organism evidence="4 5">
    <name type="scientific">Clostridium pasteurianum BC1</name>
    <dbReference type="NCBI Taxonomy" id="86416"/>
    <lineage>
        <taxon>Bacteria</taxon>
        <taxon>Bacillati</taxon>
        <taxon>Bacillota</taxon>
        <taxon>Clostridia</taxon>
        <taxon>Eubacteriales</taxon>
        <taxon>Clostridiaceae</taxon>
        <taxon>Clostridium</taxon>
    </lineage>
</organism>
<name>R4K0W7_CLOPA</name>
<protein>
    <submittedName>
        <fullName evidence="4">Phage-related minor tail protein</fullName>
    </submittedName>
</protein>
<dbReference type="PANTHER" id="PTHR37813:SF1">
    <property type="entry name" value="FELS-2 PROPHAGE PROTEIN"/>
    <property type="match status" value="1"/>
</dbReference>
<sequence>MANNIKGITVEIGGDTTPLEKALEGVNKTSRDLQSELKQVNTQLKFDPSNTVLLDQKQKLLAESITNTKTKLETLQKAEEQAEKQLKNGDIGEEQFRALQREVIKTTSQLNGLETQLKNTKKAAEDDEGIWDKLSSGIKKSVLDIGDSIKNGIGLSIGHDIWDKFKEGSVSVLTFGSDAQKAMNQLQASTGMSTISLNDMKKTMTDIYNDNFGEDFADIGNALGVIKQNWHGNSDEIKGLTENAILLRDTFGYEVNESFRSANALVQNFGISAKDAYNLIAQGAQSGLDKNGDLLDTINEYPVEFKSLGLNAQDMFNILQNGAKAGSFSIDKMADAIKEFSIRAKDGSSTTEDALSKLGFNVQQTEEKFSKGGDTAKQAFQQVNEKLLALKDPLLQNQLGVELWGTQWEDLQKTGIAALTNLNGSINTSKDALGEMNKVKYNDLGSAFEGIKRNLETGILLPISEKVLPELSDFSNWFTSNMPEIKAEVGNAMDKVLPIIEDLGKGLEFCTENASTLIPAVIGLTGALGTLSVLKNVVSTIGTIKEVAGGLGLISAAAEGAGVASGGLAAGLGGLAIAAAPWLLAGAGVVALGVGIHHVMTEQATPAVDLFADSVNTTTKTIKDSNGQLQQSFDTTTTKISNSTKQGVGAYIKMSDDVQGTLTKLYVNNTTITDKTVSDMKTKYDSMGSQIKAGMDKHFNEEYSSMQQFLQKSNALSDSEKATALAKLQTDNNNKKAKIDQYEQQIQQILQNAANQHRSLTLQEQQQINSIQDTMKTKAVNSLSDNEVQAKVILQRIKDYGTNITAQQASSIIQNANKQRDGAVSAANSQYDKTVAEIIRMRDESHSITADQAEKLIADAKKQKEESIKHAEELRSEAVKKVTSMNSDIGKSVDTTTGNMLTNWQKFANWWGSWWPSSKTLTVNSKASDGKDFSSNASPPQYSGGWIGQNASGTGNWTGGFTTIHELGYEIYDLPKGTRIYNHDASEDLVKNTAAEVAKSILDRYSSDNVSSTGDIYLTSNNYLDSKLIISKTDKIQASKYTKASRNKGLK</sequence>
<keyword evidence="1" id="KW-1188">Viral release from host cell</keyword>
<feature type="coiled-coil region" evidence="2">
    <location>
        <begin position="725"/>
        <end position="759"/>
    </location>
</feature>